<dbReference type="OrthoDB" id="3255572at2759"/>
<evidence type="ECO:0000313" key="3">
    <source>
        <dbReference type="Proteomes" id="UP000053558"/>
    </source>
</evidence>
<proteinExistence type="predicted"/>
<dbReference type="GO" id="GO:0006355">
    <property type="term" value="P:regulation of DNA-templated transcription"/>
    <property type="evidence" value="ECO:0007669"/>
    <property type="project" value="InterPro"/>
</dbReference>
<organism evidence="2 3">
    <name type="scientific">Coniophora puteana (strain RWD-64-598)</name>
    <name type="common">Brown rot fungus</name>
    <dbReference type="NCBI Taxonomy" id="741705"/>
    <lineage>
        <taxon>Eukaryota</taxon>
        <taxon>Fungi</taxon>
        <taxon>Dikarya</taxon>
        <taxon>Basidiomycota</taxon>
        <taxon>Agaricomycotina</taxon>
        <taxon>Agaricomycetes</taxon>
        <taxon>Agaricomycetidae</taxon>
        <taxon>Boletales</taxon>
        <taxon>Coniophorineae</taxon>
        <taxon>Coniophoraceae</taxon>
        <taxon>Coniophora</taxon>
    </lineage>
</organism>
<dbReference type="PANTHER" id="PTHR46564:SF1">
    <property type="entry name" value="TRANSPOSASE"/>
    <property type="match status" value="1"/>
</dbReference>
<dbReference type="InterPro" id="IPR002622">
    <property type="entry name" value="Transposase_14"/>
</dbReference>
<dbReference type="GO" id="GO:0003677">
    <property type="term" value="F:DNA binding"/>
    <property type="evidence" value="ECO:0007669"/>
    <property type="project" value="InterPro"/>
</dbReference>
<feature type="domain" description="Paired" evidence="1">
    <location>
        <begin position="1"/>
        <end position="111"/>
    </location>
</feature>
<dbReference type="OMA" id="QINICKS"/>
<dbReference type="EMBL" id="JH711573">
    <property type="protein sequence ID" value="EIW86199.1"/>
    <property type="molecule type" value="Genomic_DNA"/>
</dbReference>
<evidence type="ECO:0000259" key="1">
    <source>
        <dbReference type="PROSITE" id="PS51057"/>
    </source>
</evidence>
<keyword evidence="3" id="KW-1185">Reference proteome</keyword>
<dbReference type="InterPro" id="IPR036397">
    <property type="entry name" value="RNaseH_sf"/>
</dbReference>
<comment type="caution">
    <text evidence="2">The sequence shown here is derived from an EMBL/GenBank/DDBJ whole genome shotgun (WGS) entry which is preliminary data.</text>
</comment>
<protein>
    <recommendedName>
        <fullName evidence="1">Paired domain-containing protein</fullName>
    </recommendedName>
</protein>
<dbReference type="Gene3D" id="3.30.420.10">
    <property type="entry name" value="Ribonuclease H-like superfamily/Ribonuclease H"/>
    <property type="match status" value="1"/>
</dbReference>
<dbReference type="PROSITE" id="PS51057">
    <property type="entry name" value="PAIRED_2"/>
    <property type="match status" value="1"/>
</dbReference>
<dbReference type="Pfam" id="PF01710">
    <property type="entry name" value="HTH_Tnp_IS630"/>
    <property type="match status" value="1"/>
</dbReference>
<gene>
    <name evidence="2" type="ORF">CONPUDRAFT_34507</name>
</gene>
<reference evidence="3" key="1">
    <citation type="journal article" date="2012" name="Science">
        <title>The Paleozoic origin of enzymatic lignin decomposition reconstructed from 31 fungal genomes.</title>
        <authorList>
            <person name="Floudas D."/>
            <person name="Binder M."/>
            <person name="Riley R."/>
            <person name="Barry K."/>
            <person name="Blanchette R.A."/>
            <person name="Henrissat B."/>
            <person name="Martinez A.T."/>
            <person name="Otillar R."/>
            <person name="Spatafora J.W."/>
            <person name="Yadav J.S."/>
            <person name="Aerts A."/>
            <person name="Benoit I."/>
            <person name="Boyd A."/>
            <person name="Carlson A."/>
            <person name="Copeland A."/>
            <person name="Coutinho P.M."/>
            <person name="de Vries R.P."/>
            <person name="Ferreira P."/>
            <person name="Findley K."/>
            <person name="Foster B."/>
            <person name="Gaskell J."/>
            <person name="Glotzer D."/>
            <person name="Gorecki P."/>
            <person name="Heitman J."/>
            <person name="Hesse C."/>
            <person name="Hori C."/>
            <person name="Igarashi K."/>
            <person name="Jurgens J.A."/>
            <person name="Kallen N."/>
            <person name="Kersten P."/>
            <person name="Kohler A."/>
            <person name="Kuees U."/>
            <person name="Kumar T.K.A."/>
            <person name="Kuo A."/>
            <person name="LaButti K."/>
            <person name="Larrondo L.F."/>
            <person name="Lindquist E."/>
            <person name="Ling A."/>
            <person name="Lombard V."/>
            <person name="Lucas S."/>
            <person name="Lundell T."/>
            <person name="Martin R."/>
            <person name="McLaughlin D.J."/>
            <person name="Morgenstern I."/>
            <person name="Morin E."/>
            <person name="Murat C."/>
            <person name="Nagy L.G."/>
            <person name="Nolan M."/>
            <person name="Ohm R.A."/>
            <person name="Patyshakuliyeva A."/>
            <person name="Rokas A."/>
            <person name="Ruiz-Duenas F.J."/>
            <person name="Sabat G."/>
            <person name="Salamov A."/>
            <person name="Samejima M."/>
            <person name="Schmutz J."/>
            <person name="Slot J.C."/>
            <person name="St John F."/>
            <person name="Stenlid J."/>
            <person name="Sun H."/>
            <person name="Sun S."/>
            <person name="Syed K."/>
            <person name="Tsang A."/>
            <person name="Wiebenga A."/>
            <person name="Young D."/>
            <person name="Pisabarro A."/>
            <person name="Eastwood D.C."/>
            <person name="Martin F."/>
            <person name="Cullen D."/>
            <person name="Grigoriev I.V."/>
            <person name="Hibbett D.S."/>
        </authorList>
    </citation>
    <scope>NUCLEOTIDE SEQUENCE [LARGE SCALE GENOMIC DNA]</scope>
    <source>
        <strain evidence="3">RWD-64-598 SS2</strain>
    </source>
</reference>
<evidence type="ECO:0000313" key="2">
    <source>
        <dbReference type="EMBL" id="EIW86199.1"/>
    </source>
</evidence>
<dbReference type="GeneID" id="19206773"/>
<dbReference type="Proteomes" id="UP000053558">
    <property type="component" value="Unassembled WGS sequence"/>
</dbReference>
<dbReference type="RefSeq" id="XP_007762377.1">
    <property type="nucleotide sequence ID" value="XM_007764187.1"/>
</dbReference>
<dbReference type="PANTHER" id="PTHR46564">
    <property type="entry name" value="TRANSPOSASE"/>
    <property type="match status" value="1"/>
</dbReference>
<dbReference type="InterPro" id="IPR001523">
    <property type="entry name" value="Paired_dom"/>
</dbReference>
<dbReference type="InterPro" id="IPR009057">
    <property type="entry name" value="Homeodomain-like_sf"/>
</dbReference>
<dbReference type="SUPFAM" id="SSF46689">
    <property type="entry name" value="Homeodomain-like"/>
    <property type="match status" value="1"/>
</dbReference>
<dbReference type="KEGG" id="cput:CONPUDRAFT_34507"/>
<accession>A0A5M3N445</accession>
<name>A0A5M3N445_CONPW</name>
<feature type="non-terminal residue" evidence="2">
    <location>
        <position position="212"/>
    </location>
</feature>
<dbReference type="AlphaFoldDB" id="A0A5M3N445"/>
<sequence>MVYRTISEDIKIRALDLVEQGHEHEEVARILKVSEKSISRWFNSIDEKGSLAPARELCGRPAALNEDVKENLRQLLIESPNLYLDEIVEWLALFHHTQISTSALSNTLISLGLTRKVMGRVAAQRDEAARDAWRRDVAANFTAEQLVFTDESSKDGYEVVRIVEGSVDGEIFFDFIVNDLLPTMNRYPAPRSVLVMDNCAIHKSEAVREVVD</sequence>